<dbReference type="GO" id="GO:0005886">
    <property type="term" value="C:plasma membrane"/>
    <property type="evidence" value="ECO:0007669"/>
    <property type="project" value="TreeGrafter"/>
</dbReference>
<feature type="transmembrane region" description="Helical" evidence="3">
    <location>
        <begin position="549"/>
        <end position="573"/>
    </location>
</feature>
<proteinExistence type="predicted"/>
<feature type="compositionally biased region" description="Low complexity" evidence="2">
    <location>
        <begin position="249"/>
        <end position="264"/>
    </location>
</feature>
<evidence type="ECO:0000313" key="6">
    <source>
        <dbReference type="Proteomes" id="UP000092666"/>
    </source>
</evidence>
<name>A0A1B9GW71_9TREE</name>
<feature type="region of interest" description="Disordered" evidence="2">
    <location>
        <begin position="924"/>
        <end position="947"/>
    </location>
</feature>
<evidence type="ECO:0000259" key="4">
    <source>
        <dbReference type="Pfam" id="PF02714"/>
    </source>
</evidence>
<dbReference type="InterPro" id="IPR003864">
    <property type="entry name" value="CSC1/OSCA1-like_7TM"/>
</dbReference>
<keyword evidence="6" id="KW-1185">Reference proteome</keyword>
<feature type="transmembrane region" description="Helical" evidence="3">
    <location>
        <begin position="756"/>
        <end position="776"/>
    </location>
</feature>
<dbReference type="STRING" id="1296120.A0A1B9GW71"/>
<dbReference type="PANTHER" id="PTHR13018:SF144">
    <property type="entry name" value="CSC1_OSCA1-LIKE 7TM REGION DOMAIN-CONTAINING PROTEIN"/>
    <property type="match status" value="1"/>
</dbReference>
<feature type="transmembrane region" description="Helical" evidence="3">
    <location>
        <begin position="796"/>
        <end position="820"/>
    </location>
</feature>
<evidence type="ECO:0000256" key="2">
    <source>
        <dbReference type="SAM" id="MobiDB-lite"/>
    </source>
</evidence>
<feature type="transmembrane region" description="Helical" evidence="3">
    <location>
        <begin position="221"/>
        <end position="240"/>
    </location>
</feature>
<keyword evidence="3" id="KW-0472">Membrane</keyword>
<feature type="transmembrane region" description="Helical" evidence="3">
    <location>
        <begin position="292"/>
        <end position="312"/>
    </location>
</feature>
<evidence type="ECO:0000256" key="3">
    <source>
        <dbReference type="SAM" id="Phobius"/>
    </source>
</evidence>
<dbReference type="PANTHER" id="PTHR13018">
    <property type="entry name" value="PROBABLE MEMBRANE PROTEIN DUF221-RELATED"/>
    <property type="match status" value="1"/>
</dbReference>
<feature type="domain" description="CSC1/OSCA1-like 7TM region" evidence="4">
    <location>
        <begin position="546"/>
        <end position="819"/>
    </location>
</feature>
<feature type="coiled-coil region" evidence="1">
    <location>
        <begin position="448"/>
        <end position="485"/>
    </location>
</feature>
<reference evidence="6" key="2">
    <citation type="submission" date="2013-12" db="EMBL/GenBank/DDBJ databases">
        <title>Evolution of pathogenesis and genome organization in the Tremellales.</title>
        <authorList>
            <person name="Cuomo C."/>
            <person name="Litvintseva A."/>
            <person name="Heitman J."/>
            <person name="Chen Y."/>
            <person name="Sun S."/>
            <person name="Springer D."/>
            <person name="Dromer F."/>
            <person name="Young S."/>
            <person name="Zeng Q."/>
            <person name="Chapman S."/>
            <person name="Gujja S."/>
            <person name="Saif S."/>
            <person name="Birren B."/>
        </authorList>
    </citation>
    <scope>NUCLEOTIDE SEQUENCE [LARGE SCALE GENOMIC DNA]</scope>
    <source>
        <strain evidence="6">BCC8398</strain>
    </source>
</reference>
<dbReference type="Pfam" id="PF02714">
    <property type="entry name" value="RSN1_7TM"/>
    <property type="match status" value="1"/>
</dbReference>
<dbReference type="GO" id="GO:0005227">
    <property type="term" value="F:calcium-activated cation channel activity"/>
    <property type="evidence" value="ECO:0007669"/>
    <property type="project" value="InterPro"/>
</dbReference>
<feature type="transmembrane region" description="Helical" evidence="3">
    <location>
        <begin position="43"/>
        <end position="63"/>
    </location>
</feature>
<gene>
    <name evidence="5" type="ORF">I316_02828</name>
</gene>
<organism evidence="5 6">
    <name type="scientific">Kwoniella heveanensis BCC8398</name>
    <dbReference type="NCBI Taxonomy" id="1296120"/>
    <lineage>
        <taxon>Eukaryota</taxon>
        <taxon>Fungi</taxon>
        <taxon>Dikarya</taxon>
        <taxon>Basidiomycota</taxon>
        <taxon>Agaricomycotina</taxon>
        <taxon>Tremellomycetes</taxon>
        <taxon>Tremellales</taxon>
        <taxon>Cryptococcaceae</taxon>
        <taxon>Kwoniella</taxon>
    </lineage>
</organism>
<protein>
    <recommendedName>
        <fullName evidence="4">CSC1/OSCA1-like 7TM region domain-containing protein</fullName>
    </recommendedName>
</protein>
<feature type="transmembrane region" description="Helical" evidence="3">
    <location>
        <begin position="579"/>
        <end position="604"/>
    </location>
</feature>
<dbReference type="AlphaFoldDB" id="A0A1B9GW71"/>
<feature type="transmembrane region" description="Helical" evidence="3">
    <location>
        <begin position="827"/>
        <end position="847"/>
    </location>
</feature>
<dbReference type="EMBL" id="KI669499">
    <property type="protein sequence ID" value="OCF35282.1"/>
    <property type="molecule type" value="Genomic_DNA"/>
</dbReference>
<keyword evidence="3" id="KW-1133">Transmembrane helix</keyword>
<sequence>MHEFIARQDAPKSTSTGTVQGISASDFIQQAEDHWTVSATSILSAWATCAGAMFAIILVYSLVRRRWKIIYSPRMKLRKPSRPQEDKAAQELAEQELKDNKAALRKYRRKMHDEKPEYYPTYPNEDGKWISRAPKAAYGFFGWMKPGFKEIIIELKSVVPDWLRRLGGKKRNRKDPRYDDNEDEIDVPHSPKTIYEHDLKTLHMLGLDAVVYLLFIRVLKYLFASISVLSVLLATANYYINTQTSYGGTSAMSSSITTSDSDQSPKLSGKNETDILDNPQLLTAANIKSNGLIVHISFEIIVTLLVILNTVLKASSHHLALLKEWTHMNYNEVSSKTLMVTNLDISYSDSKKIYTVADAKEVIRAYLLGSGSINKTRRAQLKGNHERENINTKIWFSVHNMTPLHAKMEEFKEKYFKEAIKAVALETFYGKGKGQFYDSFTDMICGRAKTATSRVNKAVEEKREIEALQEEIKRDQKHVKSTDLKGTVTSAFITVPTAKLAREILKDRKEDFRQAGYYLQMAPRSHNVLWKNLEQDAKSRHSHAAAGKIALWIICFINTVPVMFIVLLTNVGVKKEESAFYSAVFMVLEGLLPATVAAIFSYMLPYMMRRVNRWSGALTRGQLDRACIRQLFVFLLLSNFVVFSLLGVLYETYLSISEQIGKESFQAIYQSLGDLPAKVTRAYISNSLYWLSWYPIRSIVMWLQMLQIPRLILTGPRLLFFKTPNELAEVAQADRFEVGFRGCTMVLTYPLDRIRLVYAPLAPLVAICATVHFWSTHIVHTNSLKYINDTHDTDGAIWKVLINRLLAATVLMHCMMVLTVALKTRSAMMAIGASVPTILILWFKFYLTKHYDSDGEVFAKAIDKDLGAGDGEADSDPTTMKAPWYKHELLKSDWMPKGKTVKNESLLQSAMERFPKLAELFSASDDGEDSRSGSGRQKKRRRRRRRK</sequence>
<feature type="region of interest" description="Disordered" evidence="2">
    <location>
        <begin position="248"/>
        <end position="272"/>
    </location>
</feature>
<evidence type="ECO:0000256" key="1">
    <source>
        <dbReference type="SAM" id="Coils"/>
    </source>
</evidence>
<dbReference type="InterPro" id="IPR045122">
    <property type="entry name" value="Csc1-like"/>
</dbReference>
<reference evidence="5 6" key="1">
    <citation type="submission" date="2013-07" db="EMBL/GenBank/DDBJ databases">
        <title>The Genome Sequence of Cryptococcus heveanensis BCC8398.</title>
        <authorList>
            <consortium name="The Broad Institute Genome Sequencing Platform"/>
            <person name="Cuomo C."/>
            <person name="Litvintseva A."/>
            <person name="Chen Y."/>
            <person name="Heitman J."/>
            <person name="Sun S."/>
            <person name="Springer D."/>
            <person name="Dromer F."/>
            <person name="Young S.K."/>
            <person name="Zeng Q."/>
            <person name="Gargeya S."/>
            <person name="Fitzgerald M."/>
            <person name="Abouelleil A."/>
            <person name="Alvarado L."/>
            <person name="Berlin A.M."/>
            <person name="Chapman S.B."/>
            <person name="Dewar J."/>
            <person name="Goldberg J."/>
            <person name="Griggs A."/>
            <person name="Gujja S."/>
            <person name="Hansen M."/>
            <person name="Howarth C."/>
            <person name="Imamovic A."/>
            <person name="Larimer J."/>
            <person name="McCowan C."/>
            <person name="Murphy C."/>
            <person name="Pearson M."/>
            <person name="Priest M."/>
            <person name="Roberts A."/>
            <person name="Saif S."/>
            <person name="Shea T."/>
            <person name="Sykes S."/>
            <person name="Wortman J."/>
            <person name="Nusbaum C."/>
            <person name="Birren B."/>
        </authorList>
    </citation>
    <scope>NUCLEOTIDE SEQUENCE [LARGE SCALE GENOMIC DNA]</scope>
    <source>
        <strain evidence="5 6">BCC8398</strain>
    </source>
</reference>
<evidence type="ECO:0000313" key="5">
    <source>
        <dbReference type="EMBL" id="OCF35282.1"/>
    </source>
</evidence>
<dbReference type="Proteomes" id="UP000092666">
    <property type="component" value="Unassembled WGS sequence"/>
</dbReference>
<feature type="compositionally biased region" description="Basic residues" evidence="2">
    <location>
        <begin position="936"/>
        <end position="947"/>
    </location>
</feature>
<dbReference type="OrthoDB" id="2150324at2759"/>
<accession>A0A1B9GW71</accession>
<keyword evidence="3" id="KW-0812">Transmembrane</keyword>
<keyword evidence="1" id="KW-0175">Coiled coil</keyword>
<feature type="transmembrane region" description="Helical" evidence="3">
    <location>
        <begin position="631"/>
        <end position="650"/>
    </location>
</feature>